<dbReference type="AlphaFoldDB" id="A0A9J7AQ24"/>
<dbReference type="PIRSF" id="PIRSF002703">
    <property type="entry name" value="Thaumatin"/>
    <property type="match status" value="1"/>
</dbReference>
<dbReference type="PROSITE" id="PS51367">
    <property type="entry name" value="THAUMATIN_2"/>
    <property type="match status" value="1"/>
</dbReference>
<dbReference type="SMART" id="SM00205">
    <property type="entry name" value="THN"/>
    <property type="match status" value="1"/>
</dbReference>
<evidence type="ECO:0000313" key="2">
    <source>
        <dbReference type="EMBL" id="UUX48697.1"/>
    </source>
</evidence>
<dbReference type="PANTHER" id="PTHR31048">
    <property type="entry name" value="OS03G0233200 PROTEIN"/>
    <property type="match status" value="1"/>
</dbReference>
<name>A0A9J7AQ24_9PROT</name>
<keyword evidence="3" id="KW-1185">Reference proteome</keyword>
<accession>A0A9J7AQ24</accession>
<dbReference type="Proteomes" id="UP001060336">
    <property type="component" value="Chromosome"/>
</dbReference>
<dbReference type="EMBL" id="CP102480">
    <property type="protein sequence ID" value="UUX48697.1"/>
    <property type="molecule type" value="Genomic_DNA"/>
</dbReference>
<protein>
    <submittedName>
        <fullName evidence="2">Thaumatin family protein</fullName>
    </submittedName>
</protein>
<feature type="chain" id="PRO_5039912140" evidence="1">
    <location>
        <begin position="29"/>
        <end position="340"/>
    </location>
</feature>
<gene>
    <name evidence="2" type="ORF">NUH88_14930</name>
</gene>
<dbReference type="Pfam" id="PF00314">
    <property type="entry name" value="Thaumatin"/>
    <property type="match status" value="1"/>
</dbReference>
<evidence type="ECO:0000313" key="3">
    <source>
        <dbReference type="Proteomes" id="UP001060336"/>
    </source>
</evidence>
<dbReference type="SUPFAM" id="SSF49870">
    <property type="entry name" value="Osmotin, thaumatin-like protein"/>
    <property type="match status" value="1"/>
</dbReference>
<organism evidence="2 3">
    <name type="scientific">Nisaea acidiphila</name>
    <dbReference type="NCBI Taxonomy" id="1862145"/>
    <lineage>
        <taxon>Bacteria</taxon>
        <taxon>Pseudomonadati</taxon>
        <taxon>Pseudomonadota</taxon>
        <taxon>Alphaproteobacteria</taxon>
        <taxon>Rhodospirillales</taxon>
        <taxon>Thalassobaculaceae</taxon>
        <taxon>Nisaea</taxon>
    </lineage>
</organism>
<dbReference type="InterPro" id="IPR037176">
    <property type="entry name" value="Osmotin/thaumatin-like_sf"/>
</dbReference>
<dbReference type="InterPro" id="IPR001938">
    <property type="entry name" value="Thaumatin"/>
</dbReference>
<sequence>MRNAISKLPTALVLAQIGTMFLAFPAIADSGTHPRLKVINGCDQPIAIQNIVGSGGGSLDAPNPAVLKKKGDSITYNIPDKGLAGTRFWPTMAVSCPDDGSDCSIGESGGPGLACPDGVGCAPPVDSKFEGTFGCFDSVAKKGGCLINPSSGTPLPSSDGWDTSMVDGYTLPYKVEVKGSCPGGPKNNTIDCSKLSFASCPTDEDLSTDGTYPALKNENLVLNFPTATGGKTNVQTGCYSPCSKLTIGNWQNIPNPPFTNGPVTYQPSDPQADYYCCGGDIGPEACRNGPVVKTSYVELIHKFCPQTYAYAYDDGTGNFSCPATAETIYEVTFFCPLVAD</sequence>
<keyword evidence="1" id="KW-0732">Signal</keyword>
<reference evidence="2" key="1">
    <citation type="submission" date="2022-08" db="EMBL/GenBank/DDBJ databases">
        <title>Nisaea acidiphila sp. nov., isolated from a marine algal debris and emended description of the genus Nisaea Urios et al. 2008.</title>
        <authorList>
            <person name="Kwon K."/>
        </authorList>
    </citation>
    <scope>NUCLEOTIDE SEQUENCE</scope>
    <source>
        <strain evidence="2">MEBiC11861</strain>
    </source>
</reference>
<feature type="signal peptide" evidence="1">
    <location>
        <begin position="1"/>
        <end position="28"/>
    </location>
</feature>
<dbReference type="RefSeq" id="WP_257767199.1">
    <property type="nucleotide sequence ID" value="NZ_CP102480.1"/>
</dbReference>
<proteinExistence type="predicted"/>
<evidence type="ECO:0000256" key="1">
    <source>
        <dbReference type="SAM" id="SignalP"/>
    </source>
</evidence>
<dbReference type="Gene3D" id="2.60.110.10">
    <property type="entry name" value="Thaumatin"/>
    <property type="match status" value="1"/>
</dbReference>
<dbReference type="KEGG" id="naci:NUH88_14930"/>